<dbReference type="EMBL" id="BLAG01000005">
    <property type="protein sequence ID" value="GES28902.1"/>
    <property type="molecule type" value="Genomic_DNA"/>
</dbReference>
<comment type="caution">
    <text evidence="1">The sequence shown here is derived from an EMBL/GenBank/DDBJ whole genome shotgun (WGS) entry which is preliminary data.</text>
</comment>
<keyword evidence="2" id="KW-1185">Reference proteome</keyword>
<evidence type="ECO:0000313" key="1">
    <source>
        <dbReference type="EMBL" id="GES28902.1"/>
    </source>
</evidence>
<name>A0A5J4L9J6_9ACTN</name>
<sequence>MSCAKCGDLERELEAAERAGDRTRAVDCRVLLRRHPQHDDVPVAAAARARKGGGGE</sequence>
<reference evidence="1 2" key="1">
    <citation type="submission" date="2019-10" db="EMBL/GenBank/DDBJ databases">
        <title>Whole genome shotgun sequence of Streptomyces angustmyceticus NBRC 3934.</title>
        <authorList>
            <person name="Hosoyama A."/>
            <person name="Ichikawa N."/>
            <person name="Kimura A."/>
            <person name="Kitahashi Y."/>
            <person name="Komaki H."/>
            <person name="Uohara A."/>
        </authorList>
    </citation>
    <scope>NUCLEOTIDE SEQUENCE [LARGE SCALE GENOMIC DNA]</scope>
    <source>
        <strain evidence="1 2">NBRC 3934</strain>
    </source>
</reference>
<dbReference type="Proteomes" id="UP000325598">
    <property type="component" value="Unassembled WGS sequence"/>
</dbReference>
<dbReference type="AlphaFoldDB" id="A0A5J4L9J6"/>
<gene>
    <name evidence="1" type="ORF">San01_13890</name>
</gene>
<evidence type="ECO:0000313" key="2">
    <source>
        <dbReference type="Proteomes" id="UP000325598"/>
    </source>
</evidence>
<protein>
    <submittedName>
        <fullName evidence="1">Uncharacterized protein</fullName>
    </submittedName>
</protein>
<accession>A0A5J4L9J6</accession>
<organism evidence="1 2">
    <name type="scientific">Streptomyces angustmyceticus</name>
    <dbReference type="NCBI Taxonomy" id="285578"/>
    <lineage>
        <taxon>Bacteria</taxon>
        <taxon>Bacillati</taxon>
        <taxon>Actinomycetota</taxon>
        <taxon>Actinomycetes</taxon>
        <taxon>Kitasatosporales</taxon>
        <taxon>Streptomycetaceae</taxon>
        <taxon>Streptomyces</taxon>
    </lineage>
</organism>
<proteinExistence type="predicted"/>